<dbReference type="Proteomes" id="UP001178354">
    <property type="component" value="Unassembled WGS sequence"/>
</dbReference>
<gene>
    <name evidence="9" type="ORF">Q8A57_02765</name>
</gene>
<evidence type="ECO:0000256" key="1">
    <source>
        <dbReference type="ARBA" id="ARBA00004651"/>
    </source>
</evidence>
<dbReference type="GO" id="GO:0005886">
    <property type="term" value="C:plasma membrane"/>
    <property type="evidence" value="ECO:0007669"/>
    <property type="project" value="UniProtKB-SubCell"/>
</dbReference>
<keyword evidence="5" id="KW-0769">Symport</keyword>
<dbReference type="Pfam" id="PF00375">
    <property type="entry name" value="SDF"/>
    <property type="match status" value="1"/>
</dbReference>
<dbReference type="PANTHER" id="PTHR42865:SF7">
    <property type="entry name" value="PROTON_GLUTAMATE-ASPARTATE SYMPORTER"/>
    <property type="match status" value="1"/>
</dbReference>
<evidence type="ECO:0000256" key="7">
    <source>
        <dbReference type="ARBA" id="ARBA00023136"/>
    </source>
</evidence>
<dbReference type="GO" id="GO:0006835">
    <property type="term" value="P:dicarboxylic acid transport"/>
    <property type="evidence" value="ECO:0007669"/>
    <property type="project" value="TreeGrafter"/>
</dbReference>
<comment type="subcellular location">
    <subcellularLocation>
        <location evidence="1">Cell membrane</location>
        <topology evidence="1">Multi-pass membrane protein</topology>
    </subcellularLocation>
</comment>
<name>A0AAW8B272_9GAMM</name>
<feature type="transmembrane region" description="Helical" evidence="8">
    <location>
        <begin position="193"/>
        <end position="211"/>
    </location>
</feature>
<organism evidence="9 10">
    <name type="scientific">Porticoccus litoralis</name>
    <dbReference type="NCBI Taxonomy" id="434086"/>
    <lineage>
        <taxon>Bacteria</taxon>
        <taxon>Pseudomonadati</taxon>
        <taxon>Pseudomonadota</taxon>
        <taxon>Gammaproteobacteria</taxon>
        <taxon>Cellvibrionales</taxon>
        <taxon>Porticoccaceae</taxon>
        <taxon>Porticoccus</taxon>
    </lineage>
</organism>
<evidence type="ECO:0000256" key="5">
    <source>
        <dbReference type="ARBA" id="ARBA00022847"/>
    </source>
</evidence>
<dbReference type="EMBL" id="JAUUUU010000001">
    <property type="protein sequence ID" value="MDP1519881.1"/>
    <property type="molecule type" value="Genomic_DNA"/>
</dbReference>
<evidence type="ECO:0000256" key="6">
    <source>
        <dbReference type="ARBA" id="ARBA00022989"/>
    </source>
</evidence>
<feature type="transmembrane region" description="Helical" evidence="8">
    <location>
        <begin position="365"/>
        <end position="387"/>
    </location>
</feature>
<dbReference type="Gene3D" id="1.10.3860.10">
    <property type="entry name" value="Sodium:dicarboxylate symporter"/>
    <property type="match status" value="1"/>
</dbReference>
<dbReference type="GO" id="GO:0015293">
    <property type="term" value="F:symporter activity"/>
    <property type="evidence" value="ECO:0007669"/>
    <property type="project" value="UniProtKB-KW"/>
</dbReference>
<feature type="transmembrane region" description="Helical" evidence="8">
    <location>
        <begin position="112"/>
        <end position="135"/>
    </location>
</feature>
<evidence type="ECO:0000256" key="3">
    <source>
        <dbReference type="ARBA" id="ARBA00022475"/>
    </source>
</evidence>
<comment type="caution">
    <text evidence="9">The sequence shown here is derived from an EMBL/GenBank/DDBJ whole genome shotgun (WGS) entry which is preliminary data.</text>
</comment>
<proteinExistence type="predicted"/>
<dbReference type="PRINTS" id="PR00173">
    <property type="entry name" value="EDTRNSPORT"/>
</dbReference>
<sequence>MAILNNSTLKTTIGVLHPRSLKHLSDSLQGLVHGRLWLQVLVGMVLGILVGILIGPSVGWVNPSTAATASDWLALPGRLFLALIQMMVIPLVFASIIRGLAATEDLEQLKKIGLRVVLFFIFTTALAIVVGLSLANLIQPGQYVDSQALQATLSAAPAIDTTPTTVAVFDDLPRKIVTLLPSNPLSSMVESNMLQVVIFAMVIGVALVMMTPVQAKPLLDLMGSLQEVCMTVVRWAMLLAPFAVFGLLVQLTAKLGLEALLGMAVYVGTVLLGLLAMFCVYLLIIALTAHISPRTFLSSVKEVLLLAFSTSSSAAVMPLSIKTAEEKLGVRPSVSQFVIPLGATINMNGTALYQGVAAMFLAQVYGIEVGLGGMALIVITAVGASIGSPATPGVGIVILAMVLNTVGIPASGIALIMGVDRILDMSRTAINVSGDLVTAKLMDTWVGSSLSHHEEQLAEQQREQIRQQTGEDVLTSNGIGESR</sequence>
<dbReference type="FunFam" id="1.10.3860.10:FF:000001">
    <property type="entry name" value="C4-dicarboxylate transport protein"/>
    <property type="match status" value="1"/>
</dbReference>
<evidence type="ECO:0000256" key="8">
    <source>
        <dbReference type="SAM" id="Phobius"/>
    </source>
</evidence>
<dbReference type="PANTHER" id="PTHR42865">
    <property type="entry name" value="PROTON/GLUTAMATE-ASPARTATE SYMPORTER"/>
    <property type="match status" value="1"/>
</dbReference>
<protein>
    <submittedName>
        <fullName evidence="9">Dicarboxylate/amino acid:cation symporter</fullName>
    </submittedName>
</protein>
<keyword evidence="7 8" id="KW-0472">Membrane</keyword>
<reference evidence="9" key="2">
    <citation type="submission" date="2023-08" db="EMBL/GenBank/DDBJ databases">
        <authorList>
            <person name="Luo J."/>
        </authorList>
    </citation>
    <scope>NUCLEOTIDE SEQUENCE</scope>
    <source>
        <strain evidence="9">DSM 25064</strain>
    </source>
</reference>
<evidence type="ECO:0000256" key="4">
    <source>
        <dbReference type="ARBA" id="ARBA00022692"/>
    </source>
</evidence>
<keyword evidence="10" id="KW-1185">Reference proteome</keyword>
<feature type="transmembrane region" description="Helical" evidence="8">
    <location>
        <begin position="36"/>
        <end position="59"/>
    </location>
</feature>
<keyword evidence="4 8" id="KW-0812">Transmembrane</keyword>
<feature type="transmembrane region" description="Helical" evidence="8">
    <location>
        <begin position="265"/>
        <end position="291"/>
    </location>
</feature>
<feature type="transmembrane region" description="Helical" evidence="8">
    <location>
        <begin position="393"/>
        <end position="417"/>
    </location>
</feature>
<dbReference type="SUPFAM" id="SSF118215">
    <property type="entry name" value="Proton glutamate symport protein"/>
    <property type="match status" value="1"/>
</dbReference>
<keyword evidence="6 8" id="KW-1133">Transmembrane helix</keyword>
<reference evidence="9" key="1">
    <citation type="journal article" date="2010" name="Int. J. Syst. Evol. Microbiol.">
        <title>Porticoccus litoralis gen. nov., sp. nov., a gammaproteobacterium isolated from the Yellow Sea.</title>
        <authorList>
            <person name="Oh H.M."/>
            <person name="Kim H."/>
            <person name="Kim K.M."/>
            <person name="Min G.S."/>
            <person name="Cho J.C."/>
        </authorList>
    </citation>
    <scope>NUCLEOTIDE SEQUENCE</scope>
    <source>
        <strain evidence="9">DSM 25064</strain>
    </source>
</reference>
<evidence type="ECO:0000313" key="9">
    <source>
        <dbReference type="EMBL" id="MDP1519881.1"/>
    </source>
</evidence>
<feature type="transmembrane region" description="Helical" evidence="8">
    <location>
        <begin position="79"/>
        <end position="100"/>
    </location>
</feature>
<dbReference type="InterPro" id="IPR036458">
    <property type="entry name" value="Na:dicarbo_symporter_sf"/>
</dbReference>
<dbReference type="AlphaFoldDB" id="A0AAW8B272"/>
<accession>A0AAW8B272</accession>
<keyword evidence="3" id="KW-1003">Cell membrane</keyword>
<dbReference type="InterPro" id="IPR001991">
    <property type="entry name" value="Na-dicarboxylate_symporter"/>
</dbReference>
<evidence type="ECO:0000313" key="10">
    <source>
        <dbReference type="Proteomes" id="UP001178354"/>
    </source>
</evidence>
<keyword evidence="2" id="KW-0813">Transport</keyword>
<evidence type="ECO:0000256" key="2">
    <source>
        <dbReference type="ARBA" id="ARBA00022448"/>
    </source>
</evidence>
<feature type="transmembrane region" description="Helical" evidence="8">
    <location>
        <begin position="232"/>
        <end position="253"/>
    </location>
</feature>
<dbReference type="RefSeq" id="WP_305169392.1">
    <property type="nucleotide sequence ID" value="NZ_JAUUUU010000001.1"/>
</dbReference>